<organism evidence="2 3">
    <name type="scientific">Macrolepiota fuliginosa MF-IS2</name>
    <dbReference type="NCBI Taxonomy" id="1400762"/>
    <lineage>
        <taxon>Eukaryota</taxon>
        <taxon>Fungi</taxon>
        <taxon>Dikarya</taxon>
        <taxon>Basidiomycota</taxon>
        <taxon>Agaricomycotina</taxon>
        <taxon>Agaricomycetes</taxon>
        <taxon>Agaricomycetidae</taxon>
        <taxon>Agaricales</taxon>
        <taxon>Agaricineae</taxon>
        <taxon>Agaricaceae</taxon>
        <taxon>Macrolepiota</taxon>
    </lineage>
</organism>
<reference evidence="2" key="1">
    <citation type="submission" date="2020-11" db="EMBL/GenBank/DDBJ databases">
        <authorList>
            <consortium name="DOE Joint Genome Institute"/>
            <person name="Ahrendt S."/>
            <person name="Riley R."/>
            <person name="Andreopoulos W."/>
            <person name="Labutti K."/>
            <person name="Pangilinan J."/>
            <person name="Ruiz-Duenas F.J."/>
            <person name="Barrasa J.M."/>
            <person name="Sanchez-Garcia M."/>
            <person name="Camarero S."/>
            <person name="Miyauchi S."/>
            <person name="Serrano A."/>
            <person name="Linde D."/>
            <person name="Babiker R."/>
            <person name="Drula E."/>
            <person name="Ayuso-Fernandez I."/>
            <person name="Pacheco R."/>
            <person name="Padilla G."/>
            <person name="Ferreira P."/>
            <person name="Barriuso J."/>
            <person name="Kellner H."/>
            <person name="Castanera R."/>
            <person name="Alfaro M."/>
            <person name="Ramirez L."/>
            <person name="Pisabarro A.G."/>
            <person name="Kuo A."/>
            <person name="Tritt A."/>
            <person name="Lipzen A."/>
            <person name="He G."/>
            <person name="Yan M."/>
            <person name="Ng V."/>
            <person name="Cullen D."/>
            <person name="Martin F."/>
            <person name="Rosso M.-N."/>
            <person name="Henrissat B."/>
            <person name="Hibbett D."/>
            <person name="Martinez A.T."/>
            <person name="Grigoriev I.V."/>
        </authorList>
    </citation>
    <scope>NUCLEOTIDE SEQUENCE</scope>
    <source>
        <strain evidence="2">MF-IS2</strain>
    </source>
</reference>
<dbReference type="OrthoDB" id="2739946at2759"/>
<dbReference type="EMBL" id="MU151367">
    <property type="protein sequence ID" value="KAF9444540.1"/>
    <property type="molecule type" value="Genomic_DNA"/>
</dbReference>
<gene>
    <name evidence="2" type="ORF">P691DRAFT_807194</name>
</gene>
<proteinExistence type="predicted"/>
<dbReference type="AlphaFoldDB" id="A0A9P5X5Q3"/>
<evidence type="ECO:0000313" key="3">
    <source>
        <dbReference type="Proteomes" id="UP000807342"/>
    </source>
</evidence>
<evidence type="ECO:0000313" key="2">
    <source>
        <dbReference type="EMBL" id="KAF9444540.1"/>
    </source>
</evidence>
<feature type="compositionally biased region" description="Basic and acidic residues" evidence="1">
    <location>
        <begin position="66"/>
        <end position="84"/>
    </location>
</feature>
<protein>
    <submittedName>
        <fullName evidence="2">Uncharacterized protein</fullName>
    </submittedName>
</protein>
<name>A0A9P5X5Q3_9AGAR</name>
<evidence type="ECO:0000256" key="1">
    <source>
        <dbReference type="SAM" id="MobiDB-lite"/>
    </source>
</evidence>
<sequence>MTRPEKISKRKAFNKAIRARAAEEQTSFVSVLLRTLDVQGTRPYRSKLNLPTHPDRPTRRNMMGRDQLKDTDTYPNHDRERPTHNQDGFEQEKKTIVIDLMAIAKPAKVKGIAKEFEVVKRIKDVIVLEDHVEDNDFDGDGWEAVNYDVGCTEKRTYSAALSGR</sequence>
<accession>A0A9P5X5Q3</accession>
<comment type="caution">
    <text evidence="2">The sequence shown here is derived from an EMBL/GenBank/DDBJ whole genome shotgun (WGS) entry which is preliminary data.</text>
</comment>
<dbReference type="Proteomes" id="UP000807342">
    <property type="component" value="Unassembled WGS sequence"/>
</dbReference>
<feature type="region of interest" description="Disordered" evidence="1">
    <location>
        <begin position="44"/>
        <end position="90"/>
    </location>
</feature>
<keyword evidence="3" id="KW-1185">Reference proteome</keyword>